<accession>A0ABN7UZZ3</accession>
<comment type="caution">
    <text evidence="1">The sequence shown here is derived from an EMBL/GenBank/DDBJ whole genome shotgun (WGS) entry which is preliminary data.</text>
</comment>
<evidence type="ECO:0000313" key="2">
    <source>
        <dbReference type="Proteomes" id="UP000789901"/>
    </source>
</evidence>
<gene>
    <name evidence="1" type="ORF">GMARGA_LOCUS12603</name>
</gene>
<proteinExistence type="predicted"/>
<reference evidence="1 2" key="1">
    <citation type="submission" date="2021-06" db="EMBL/GenBank/DDBJ databases">
        <authorList>
            <person name="Kallberg Y."/>
            <person name="Tangrot J."/>
            <person name="Rosling A."/>
        </authorList>
    </citation>
    <scope>NUCLEOTIDE SEQUENCE [LARGE SCALE GENOMIC DNA]</scope>
    <source>
        <strain evidence="1 2">120-4 pot B 10/14</strain>
    </source>
</reference>
<name>A0ABN7UZZ3_GIGMA</name>
<evidence type="ECO:0000313" key="1">
    <source>
        <dbReference type="EMBL" id="CAG8708665.1"/>
    </source>
</evidence>
<dbReference type="Proteomes" id="UP000789901">
    <property type="component" value="Unassembled WGS sequence"/>
</dbReference>
<sequence length="828" mass="95551">MFGLKYSASYVVFWLKYSEISHSQVHSSCFIINSSLLWPINFGEHCASSVDGLYLAGDKFKQSNKPILNNSGKLCIELYTDEPLVYVACEDASNSPHSNQMSNWKELQDANPDFSLIKEYSVDYIPKTDVCILFPIAKAFYASHSINENPMEKVIIDEFPVIETTDDFIQSPKDLATWMKSIYEDNVVEIISYEEVNPIFTIIDRRNINGFTKRLVPGITHKHKELTFKIWLSDTPSINLVPWIDKFHFCNGVLVNQFGITNSKKCVIDFIKVPIITKHDSLHLQTIHPNTNTEETLLRNNIIYESNSMPFAAQKISQKLKDSANHIPLEISFKPLSQHDIDEAFKQMNMKFEYLTESKGNIRKQSQVYDWLTEYKNDDSLLEILLTGFTIVNVDKIDFTEIHIRVNFGEHLNDDCFQVFGHVVDDDNKKLEDVIIKFDLFDYDGFSAFIILNQETAMNVEKLHVAWIIVGKPEIIDVVYISLPCIMSENDVILLVASYDPPLNNPPAKNIKILKWAGRDLCLKITGNFDEEILDLTQLSLYYHEDLLRRRDDIKTVTLEESDTRDYWSIHSATIDIMDTSDRLVESQTFNNIFQTMLKVETRELNVEIVITEIIQMAIKQYNTVCKGYEKWESIKCYEADELWKHVDPNNIRSEIDFMTLNWTQALPNKQLELLISSVTYLTNISLIQENLNNLSIVIENLKIPHSPNLWVITFSKSLNDKNSTLGDLQTIFGDINKQFKRLKLSEEFWSTIKEMACSNECINFLQELVGHDLKNLINCADDYSDECLIQEDAISTFIQVKQILEPLLSKKNETTFQLAVDTFVKSL</sequence>
<organism evidence="1 2">
    <name type="scientific">Gigaspora margarita</name>
    <dbReference type="NCBI Taxonomy" id="4874"/>
    <lineage>
        <taxon>Eukaryota</taxon>
        <taxon>Fungi</taxon>
        <taxon>Fungi incertae sedis</taxon>
        <taxon>Mucoromycota</taxon>
        <taxon>Glomeromycotina</taxon>
        <taxon>Glomeromycetes</taxon>
        <taxon>Diversisporales</taxon>
        <taxon>Gigasporaceae</taxon>
        <taxon>Gigaspora</taxon>
    </lineage>
</organism>
<keyword evidence="2" id="KW-1185">Reference proteome</keyword>
<feature type="non-terminal residue" evidence="1">
    <location>
        <position position="828"/>
    </location>
</feature>
<dbReference type="EMBL" id="CAJVQB010007755">
    <property type="protein sequence ID" value="CAG8708665.1"/>
    <property type="molecule type" value="Genomic_DNA"/>
</dbReference>
<protein>
    <submittedName>
        <fullName evidence="1">17210_t:CDS:1</fullName>
    </submittedName>
</protein>